<evidence type="ECO:0000256" key="3">
    <source>
        <dbReference type="ARBA" id="ARBA00022480"/>
    </source>
</evidence>
<evidence type="ECO:0000256" key="5">
    <source>
        <dbReference type="ARBA" id="ARBA00022692"/>
    </source>
</evidence>
<dbReference type="InterPro" id="IPR007960">
    <property type="entry name" value="TAS2R"/>
</dbReference>
<accession>A0AAV3AEP5</accession>
<evidence type="ECO:0000256" key="9">
    <source>
        <dbReference type="ARBA" id="ARBA00023170"/>
    </source>
</evidence>
<evidence type="ECO:0000256" key="1">
    <source>
        <dbReference type="ARBA" id="ARBA00004141"/>
    </source>
</evidence>
<keyword evidence="3" id="KW-0919">Taste</keyword>
<evidence type="ECO:0000256" key="11">
    <source>
        <dbReference type="RuleBase" id="RU004423"/>
    </source>
</evidence>
<dbReference type="PANTHER" id="PTHR11394">
    <property type="entry name" value="TASTE RECEPTOR TYPE 2"/>
    <property type="match status" value="1"/>
</dbReference>
<evidence type="ECO:0000256" key="6">
    <source>
        <dbReference type="ARBA" id="ARBA00022989"/>
    </source>
</evidence>
<keyword evidence="10" id="KW-0807">Transducer</keyword>
<keyword evidence="8 12" id="KW-0472">Membrane</keyword>
<sequence length="220" mass="24868">MEFAGSPRVCVGFLRYSNLWIITVLSMSSCIKITSCNGPLIVFIQNRISRLVPHMMAASHFPGLQPPLWFPSSWLVQLQNPTSAAMNNVTTHNAWIINDRNHLTMFLLPSSLPFIIFCVAIILLIHSLWMHSIWMRSSGTGFRNPDLEVHVNVVKSMILFLFCHLLYFMSICLVFVSAGSQPKESPLRVLISVVMNAPPLLHSAFIITSNPRLKEMCLKM</sequence>
<feature type="transmembrane region" description="Helical" evidence="12">
    <location>
        <begin position="106"/>
        <end position="129"/>
    </location>
</feature>
<feature type="transmembrane region" description="Helical" evidence="12">
    <location>
        <begin position="157"/>
        <end position="177"/>
    </location>
</feature>
<keyword evidence="6 12" id="KW-1133">Transmembrane helix</keyword>
<feature type="transmembrane region" description="Helical" evidence="12">
    <location>
        <begin position="20"/>
        <end position="44"/>
    </location>
</feature>
<evidence type="ECO:0000313" key="14">
    <source>
        <dbReference type="Proteomes" id="UP001181693"/>
    </source>
</evidence>
<evidence type="ECO:0000256" key="10">
    <source>
        <dbReference type="ARBA" id="ARBA00023224"/>
    </source>
</evidence>
<evidence type="ECO:0000256" key="12">
    <source>
        <dbReference type="SAM" id="Phobius"/>
    </source>
</evidence>
<proteinExistence type="inferred from homology"/>
<dbReference type="Pfam" id="PF05296">
    <property type="entry name" value="TAS2R"/>
    <property type="match status" value="1"/>
</dbReference>
<keyword evidence="14" id="KW-1185">Reference proteome</keyword>
<dbReference type="PANTHER" id="PTHR11394:SF152">
    <property type="entry name" value="TASTE RECEPTOR TYPE 2"/>
    <property type="match status" value="1"/>
</dbReference>
<dbReference type="Proteomes" id="UP001181693">
    <property type="component" value="Unassembled WGS sequence"/>
</dbReference>
<evidence type="ECO:0000256" key="7">
    <source>
        <dbReference type="ARBA" id="ARBA00023040"/>
    </source>
</evidence>
<feature type="transmembrane region" description="Helical" evidence="12">
    <location>
        <begin position="189"/>
        <end position="208"/>
    </location>
</feature>
<evidence type="ECO:0000256" key="4">
    <source>
        <dbReference type="ARBA" id="ARBA00022606"/>
    </source>
</evidence>
<reference evidence="13" key="1">
    <citation type="thesis" date="2020" institute="ProQuest LLC" country="789 East Eisenhower Parkway, Ann Arbor, MI, USA">
        <title>Comparative Genomics and Chromosome Evolution.</title>
        <authorList>
            <person name="Mudd A.B."/>
        </authorList>
    </citation>
    <scope>NUCLEOTIDE SEQUENCE</scope>
    <source>
        <strain evidence="13">1538</strain>
        <tissue evidence="13">Blood</tissue>
    </source>
</reference>
<keyword evidence="7" id="KW-0297">G-protein coupled receptor</keyword>
<organism evidence="13 14">
    <name type="scientific">Pyxicephalus adspersus</name>
    <name type="common">African bullfrog</name>
    <dbReference type="NCBI Taxonomy" id="30357"/>
    <lineage>
        <taxon>Eukaryota</taxon>
        <taxon>Metazoa</taxon>
        <taxon>Chordata</taxon>
        <taxon>Craniata</taxon>
        <taxon>Vertebrata</taxon>
        <taxon>Euteleostomi</taxon>
        <taxon>Amphibia</taxon>
        <taxon>Batrachia</taxon>
        <taxon>Anura</taxon>
        <taxon>Neobatrachia</taxon>
        <taxon>Ranoidea</taxon>
        <taxon>Pyxicephalidae</taxon>
        <taxon>Pyxicephalinae</taxon>
        <taxon>Pyxicephalus</taxon>
    </lineage>
</organism>
<evidence type="ECO:0000313" key="13">
    <source>
        <dbReference type="EMBL" id="DBA25438.1"/>
    </source>
</evidence>
<keyword evidence="9" id="KW-0675">Receptor</keyword>
<dbReference type="AlphaFoldDB" id="A0AAV3AEP5"/>
<dbReference type="EMBL" id="DYDO01000004">
    <property type="protein sequence ID" value="DBA25438.1"/>
    <property type="molecule type" value="Genomic_DNA"/>
</dbReference>
<evidence type="ECO:0008006" key="15">
    <source>
        <dbReference type="Google" id="ProtNLM"/>
    </source>
</evidence>
<evidence type="ECO:0000256" key="8">
    <source>
        <dbReference type="ARBA" id="ARBA00023136"/>
    </source>
</evidence>
<dbReference type="GO" id="GO:0004930">
    <property type="term" value="F:G protein-coupled receptor activity"/>
    <property type="evidence" value="ECO:0007669"/>
    <property type="project" value="UniProtKB-KW"/>
</dbReference>
<comment type="similarity">
    <text evidence="2 11">Belongs to the G-protein coupled receptor T2R family.</text>
</comment>
<gene>
    <name evidence="13" type="ORF">GDO54_009822</name>
</gene>
<dbReference type="GO" id="GO:0033038">
    <property type="term" value="F:bitter taste receptor activity"/>
    <property type="evidence" value="ECO:0007669"/>
    <property type="project" value="InterPro"/>
</dbReference>
<keyword evidence="4" id="KW-0716">Sensory transduction</keyword>
<keyword evidence="5 12" id="KW-0812">Transmembrane</keyword>
<dbReference type="GO" id="GO:0016020">
    <property type="term" value="C:membrane"/>
    <property type="evidence" value="ECO:0007669"/>
    <property type="project" value="UniProtKB-SubCell"/>
</dbReference>
<comment type="subcellular location">
    <subcellularLocation>
        <location evidence="1">Membrane</location>
        <topology evidence="1">Multi-pass membrane protein</topology>
    </subcellularLocation>
</comment>
<name>A0AAV3AEP5_PYXAD</name>
<comment type="caution">
    <text evidence="13">The sequence shown here is derived from an EMBL/GenBank/DDBJ whole genome shotgun (WGS) entry which is preliminary data.</text>
</comment>
<evidence type="ECO:0000256" key="2">
    <source>
        <dbReference type="ARBA" id="ARBA00007376"/>
    </source>
</evidence>
<protein>
    <recommendedName>
        <fullName evidence="15">Taste receptor type 2</fullName>
    </recommendedName>
</protein>